<proteinExistence type="predicted"/>
<dbReference type="PANTHER" id="PTHR33164">
    <property type="entry name" value="TRANSCRIPTIONAL REGULATOR, MARR FAMILY"/>
    <property type="match status" value="1"/>
</dbReference>
<protein>
    <recommendedName>
        <fullName evidence="1">HTH marR-type domain-containing protein</fullName>
    </recommendedName>
</protein>
<accession>X0W4Z3</accession>
<evidence type="ECO:0000259" key="1">
    <source>
        <dbReference type="PROSITE" id="PS50995"/>
    </source>
</evidence>
<dbReference type="AlphaFoldDB" id="X0W4Z3"/>
<dbReference type="SMART" id="SM00347">
    <property type="entry name" value="HTH_MARR"/>
    <property type="match status" value="1"/>
</dbReference>
<dbReference type="Pfam" id="PF01047">
    <property type="entry name" value="MarR"/>
    <property type="match status" value="1"/>
</dbReference>
<reference evidence="2" key="1">
    <citation type="journal article" date="2014" name="Front. Microbiol.">
        <title>High frequency of phylogenetically diverse reductive dehalogenase-homologous genes in deep subseafloor sedimentary metagenomes.</title>
        <authorList>
            <person name="Kawai M."/>
            <person name="Futagami T."/>
            <person name="Toyoda A."/>
            <person name="Takaki Y."/>
            <person name="Nishi S."/>
            <person name="Hori S."/>
            <person name="Arai W."/>
            <person name="Tsubouchi T."/>
            <person name="Morono Y."/>
            <person name="Uchiyama I."/>
            <person name="Ito T."/>
            <person name="Fujiyama A."/>
            <person name="Inagaki F."/>
            <person name="Takami H."/>
        </authorList>
    </citation>
    <scope>NUCLEOTIDE SEQUENCE</scope>
    <source>
        <strain evidence="2">Expedition CK06-06</strain>
    </source>
</reference>
<organism evidence="2">
    <name type="scientific">marine sediment metagenome</name>
    <dbReference type="NCBI Taxonomy" id="412755"/>
    <lineage>
        <taxon>unclassified sequences</taxon>
        <taxon>metagenomes</taxon>
        <taxon>ecological metagenomes</taxon>
    </lineage>
</organism>
<sequence>SSLMVLCLQGGPVDTARDLAGSIVHRYLTLMRYRRYRNHLIRKTTNVSGRQLAVLRHLFQSAPLTVREISRFLYVRDATASPLLERMEQAGYVTKRRCLEDSREVLVEPTELGRQVVSQAPMGIIELMRVRLPDLPVGELVAMDEALKKLSALVGVDESLLNRGSHYHRRRHHP</sequence>
<evidence type="ECO:0000313" key="2">
    <source>
        <dbReference type="EMBL" id="GAG25939.1"/>
    </source>
</evidence>
<dbReference type="PANTHER" id="PTHR33164:SF43">
    <property type="entry name" value="HTH-TYPE TRANSCRIPTIONAL REPRESSOR YETL"/>
    <property type="match status" value="1"/>
</dbReference>
<dbReference type="InterPro" id="IPR000835">
    <property type="entry name" value="HTH_MarR-typ"/>
</dbReference>
<name>X0W4Z3_9ZZZZ</name>
<dbReference type="EMBL" id="BARS01037412">
    <property type="protein sequence ID" value="GAG25939.1"/>
    <property type="molecule type" value="Genomic_DNA"/>
</dbReference>
<dbReference type="InterPro" id="IPR039422">
    <property type="entry name" value="MarR/SlyA-like"/>
</dbReference>
<dbReference type="Gene3D" id="1.10.10.10">
    <property type="entry name" value="Winged helix-like DNA-binding domain superfamily/Winged helix DNA-binding domain"/>
    <property type="match status" value="1"/>
</dbReference>
<dbReference type="SUPFAM" id="SSF46785">
    <property type="entry name" value="Winged helix' DNA-binding domain"/>
    <property type="match status" value="1"/>
</dbReference>
<gene>
    <name evidence="2" type="ORF">S01H1_57372</name>
</gene>
<dbReference type="InterPro" id="IPR036390">
    <property type="entry name" value="WH_DNA-bd_sf"/>
</dbReference>
<comment type="caution">
    <text evidence="2">The sequence shown here is derived from an EMBL/GenBank/DDBJ whole genome shotgun (WGS) entry which is preliminary data.</text>
</comment>
<dbReference type="InterPro" id="IPR036388">
    <property type="entry name" value="WH-like_DNA-bd_sf"/>
</dbReference>
<dbReference type="GO" id="GO:0003700">
    <property type="term" value="F:DNA-binding transcription factor activity"/>
    <property type="evidence" value="ECO:0007669"/>
    <property type="project" value="InterPro"/>
</dbReference>
<feature type="non-terminal residue" evidence="2">
    <location>
        <position position="1"/>
    </location>
</feature>
<dbReference type="GO" id="GO:0006950">
    <property type="term" value="P:response to stress"/>
    <property type="evidence" value="ECO:0007669"/>
    <property type="project" value="TreeGrafter"/>
</dbReference>
<feature type="domain" description="HTH marR-type" evidence="1">
    <location>
        <begin position="16"/>
        <end position="152"/>
    </location>
</feature>
<dbReference type="PROSITE" id="PS50995">
    <property type="entry name" value="HTH_MARR_2"/>
    <property type="match status" value="1"/>
</dbReference>